<feature type="domain" description="Motility protein A N-terminal" evidence="10">
    <location>
        <begin position="44"/>
        <end position="126"/>
    </location>
</feature>
<dbReference type="PANTHER" id="PTHR30433">
    <property type="entry name" value="CHEMOTAXIS PROTEIN MOTA"/>
    <property type="match status" value="1"/>
</dbReference>
<evidence type="ECO:0000256" key="1">
    <source>
        <dbReference type="ARBA" id="ARBA00004651"/>
    </source>
</evidence>
<evidence type="ECO:0000256" key="8">
    <source>
        <dbReference type="SAM" id="Phobius"/>
    </source>
</evidence>
<evidence type="ECO:0000313" key="12">
    <source>
        <dbReference type="Proteomes" id="UP000295788"/>
    </source>
</evidence>
<dbReference type="InterPro" id="IPR047055">
    <property type="entry name" value="MotA-like"/>
</dbReference>
<protein>
    <submittedName>
        <fullName evidence="11">Chemotaxis protein MotA</fullName>
    </submittedName>
</protein>
<dbReference type="Proteomes" id="UP000295788">
    <property type="component" value="Unassembled WGS sequence"/>
</dbReference>
<dbReference type="Pfam" id="PF01618">
    <property type="entry name" value="MotA_ExbB"/>
    <property type="match status" value="1"/>
</dbReference>
<keyword evidence="3 8" id="KW-0812">Transmembrane</keyword>
<evidence type="ECO:0000313" key="11">
    <source>
        <dbReference type="EMBL" id="TCS83175.1"/>
    </source>
</evidence>
<dbReference type="GO" id="GO:0005886">
    <property type="term" value="C:plasma membrane"/>
    <property type="evidence" value="ECO:0007669"/>
    <property type="project" value="UniProtKB-SubCell"/>
</dbReference>
<keyword evidence="7" id="KW-0813">Transport</keyword>
<evidence type="ECO:0000259" key="10">
    <source>
        <dbReference type="Pfam" id="PF20560"/>
    </source>
</evidence>
<keyword evidence="2" id="KW-1003">Cell membrane</keyword>
<evidence type="ECO:0000256" key="4">
    <source>
        <dbReference type="ARBA" id="ARBA00022779"/>
    </source>
</evidence>
<keyword evidence="4" id="KW-0283">Flagellar rotation</keyword>
<dbReference type="GO" id="GO:0006935">
    <property type="term" value="P:chemotaxis"/>
    <property type="evidence" value="ECO:0007669"/>
    <property type="project" value="InterPro"/>
</dbReference>
<organism evidence="11 12">
    <name type="scientific">Tepidibacillus fermentans</name>
    <dbReference type="NCBI Taxonomy" id="1281767"/>
    <lineage>
        <taxon>Bacteria</taxon>
        <taxon>Bacillati</taxon>
        <taxon>Bacillota</taxon>
        <taxon>Bacilli</taxon>
        <taxon>Bacillales</taxon>
        <taxon>Bacillaceae</taxon>
        <taxon>Tepidibacillus</taxon>
    </lineage>
</organism>
<dbReference type="AlphaFoldDB" id="A0A4R3KI55"/>
<dbReference type="GO" id="GO:0071978">
    <property type="term" value="P:bacterial-type flagellum-dependent swarming motility"/>
    <property type="evidence" value="ECO:0007669"/>
    <property type="project" value="InterPro"/>
</dbReference>
<gene>
    <name evidence="11" type="ORF">EDD72_106103</name>
</gene>
<evidence type="ECO:0000256" key="3">
    <source>
        <dbReference type="ARBA" id="ARBA00022692"/>
    </source>
</evidence>
<evidence type="ECO:0000256" key="6">
    <source>
        <dbReference type="ARBA" id="ARBA00023136"/>
    </source>
</evidence>
<evidence type="ECO:0000256" key="7">
    <source>
        <dbReference type="RuleBase" id="RU004057"/>
    </source>
</evidence>
<evidence type="ECO:0000259" key="9">
    <source>
        <dbReference type="Pfam" id="PF01618"/>
    </source>
</evidence>
<keyword evidence="7" id="KW-0653">Protein transport</keyword>
<feature type="transmembrane region" description="Helical" evidence="8">
    <location>
        <begin position="190"/>
        <end position="209"/>
    </location>
</feature>
<comment type="subcellular location">
    <subcellularLocation>
        <location evidence="1">Cell membrane</location>
        <topology evidence="1">Multi-pass membrane protein</topology>
    </subcellularLocation>
    <subcellularLocation>
        <location evidence="7">Membrane</location>
        <topology evidence="7">Multi-pass membrane protein</topology>
    </subcellularLocation>
</comment>
<sequence>MLFLLEWQDYDIKLSKQVTDINRGYNFFINSFIRGSEAMDLSTIIGLILGLAGLVGGFLLEGGHASSLLQLTAFMIVFGGTFGAVIVSYPMSQLKTVPKLLKIAFTEKKLNVHETIQQLVEYSTLARREGVLTIEQYYEKMDGNPFLKEGLMMVVDGVDPQLIREILEIEIANIEARHEKGIKIFESAGGYAPTMGIIGTVMGLVHVLGNLSDPDSLGPSIAVAFIATLYGVASANVFYLPIASKLKARSQMEVLIKELEVEGILSIQAGENPQMLKKKLLAFLPPAMRDLEQENTAGENNE</sequence>
<evidence type="ECO:0000256" key="5">
    <source>
        <dbReference type="ARBA" id="ARBA00022989"/>
    </source>
</evidence>
<keyword evidence="6 8" id="KW-0472">Membrane</keyword>
<name>A0A4R3KI55_9BACI</name>
<keyword evidence="12" id="KW-1185">Reference proteome</keyword>
<dbReference type="InterPro" id="IPR002898">
    <property type="entry name" value="MotA_ExbB_proton_chnl"/>
</dbReference>
<feature type="transmembrane region" description="Helical" evidence="8">
    <location>
        <begin position="221"/>
        <end position="242"/>
    </location>
</feature>
<keyword evidence="5 8" id="KW-1133">Transmembrane helix</keyword>
<feature type="transmembrane region" description="Helical" evidence="8">
    <location>
        <begin position="72"/>
        <end position="92"/>
    </location>
</feature>
<dbReference type="NCBIfam" id="NF006583">
    <property type="entry name" value="PRK09109.1"/>
    <property type="match status" value="1"/>
</dbReference>
<evidence type="ECO:0000256" key="2">
    <source>
        <dbReference type="ARBA" id="ARBA00022475"/>
    </source>
</evidence>
<dbReference type="Pfam" id="PF20560">
    <property type="entry name" value="MotA_N"/>
    <property type="match status" value="1"/>
</dbReference>
<dbReference type="GO" id="GO:0015031">
    <property type="term" value="P:protein transport"/>
    <property type="evidence" value="ECO:0007669"/>
    <property type="project" value="UniProtKB-KW"/>
</dbReference>
<proteinExistence type="inferred from homology"/>
<dbReference type="PANTHER" id="PTHR30433:SF3">
    <property type="entry name" value="MOTILITY PROTEIN A"/>
    <property type="match status" value="1"/>
</dbReference>
<comment type="similarity">
    <text evidence="7">Belongs to the exbB/tolQ family.</text>
</comment>
<feature type="transmembrane region" description="Helical" evidence="8">
    <location>
        <begin position="41"/>
        <end position="60"/>
    </location>
</feature>
<reference evidence="11 12" key="1">
    <citation type="submission" date="2019-03" db="EMBL/GenBank/DDBJ databases">
        <title>Genomic Encyclopedia of Type Strains, Phase IV (KMG-IV): sequencing the most valuable type-strain genomes for metagenomic binning, comparative biology and taxonomic classification.</title>
        <authorList>
            <person name="Goeker M."/>
        </authorList>
    </citation>
    <scope>NUCLEOTIDE SEQUENCE [LARGE SCALE GENOMIC DNA]</scope>
    <source>
        <strain evidence="11 12">DSM 23802</strain>
    </source>
</reference>
<comment type="caution">
    <text evidence="11">The sequence shown here is derived from an EMBL/GenBank/DDBJ whole genome shotgun (WGS) entry which is preliminary data.</text>
</comment>
<dbReference type="EMBL" id="SMAB01000006">
    <property type="protein sequence ID" value="TCS83175.1"/>
    <property type="molecule type" value="Genomic_DNA"/>
</dbReference>
<dbReference type="InterPro" id="IPR046786">
    <property type="entry name" value="MotA_N"/>
</dbReference>
<accession>A0A4R3KI55</accession>
<feature type="domain" description="MotA/TolQ/ExbB proton channel" evidence="9">
    <location>
        <begin position="144"/>
        <end position="256"/>
    </location>
</feature>